<organism evidence="1 2">
    <name type="scientific">Hydnum rufescens UP504</name>
    <dbReference type="NCBI Taxonomy" id="1448309"/>
    <lineage>
        <taxon>Eukaryota</taxon>
        <taxon>Fungi</taxon>
        <taxon>Dikarya</taxon>
        <taxon>Basidiomycota</taxon>
        <taxon>Agaricomycotina</taxon>
        <taxon>Agaricomycetes</taxon>
        <taxon>Cantharellales</taxon>
        <taxon>Hydnaceae</taxon>
        <taxon>Hydnum</taxon>
    </lineage>
</organism>
<accession>A0A9P6AKF5</accession>
<keyword evidence="2" id="KW-1185">Reference proteome</keyword>
<proteinExistence type="predicted"/>
<comment type="caution">
    <text evidence="1">The sequence shown here is derived from an EMBL/GenBank/DDBJ whole genome shotgun (WGS) entry which is preliminary data.</text>
</comment>
<dbReference type="EMBL" id="MU129082">
    <property type="protein sequence ID" value="KAF9507386.1"/>
    <property type="molecule type" value="Genomic_DNA"/>
</dbReference>
<feature type="non-terminal residue" evidence="1">
    <location>
        <position position="98"/>
    </location>
</feature>
<reference evidence="1" key="1">
    <citation type="journal article" date="2020" name="Nat. Commun.">
        <title>Large-scale genome sequencing of mycorrhizal fungi provides insights into the early evolution of symbiotic traits.</title>
        <authorList>
            <person name="Miyauchi S."/>
            <person name="Kiss E."/>
            <person name="Kuo A."/>
            <person name="Drula E."/>
            <person name="Kohler A."/>
            <person name="Sanchez-Garcia M."/>
            <person name="Morin E."/>
            <person name="Andreopoulos B."/>
            <person name="Barry K.W."/>
            <person name="Bonito G."/>
            <person name="Buee M."/>
            <person name="Carver A."/>
            <person name="Chen C."/>
            <person name="Cichocki N."/>
            <person name="Clum A."/>
            <person name="Culley D."/>
            <person name="Crous P.W."/>
            <person name="Fauchery L."/>
            <person name="Girlanda M."/>
            <person name="Hayes R.D."/>
            <person name="Keri Z."/>
            <person name="LaButti K."/>
            <person name="Lipzen A."/>
            <person name="Lombard V."/>
            <person name="Magnuson J."/>
            <person name="Maillard F."/>
            <person name="Murat C."/>
            <person name="Nolan M."/>
            <person name="Ohm R.A."/>
            <person name="Pangilinan J."/>
            <person name="Pereira M.F."/>
            <person name="Perotto S."/>
            <person name="Peter M."/>
            <person name="Pfister S."/>
            <person name="Riley R."/>
            <person name="Sitrit Y."/>
            <person name="Stielow J.B."/>
            <person name="Szollosi G."/>
            <person name="Zifcakova L."/>
            <person name="Stursova M."/>
            <person name="Spatafora J.W."/>
            <person name="Tedersoo L."/>
            <person name="Vaario L.M."/>
            <person name="Yamada A."/>
            <person name="Yan M."/>
            <person name="Wang P."/>
            <person name="Xu J."/>
            <person name="Bruns T."/>
            <person name="Baldrian P."/>
            <person name="Vilgalys R."/>
            <person name="Dunand C."/>
            <person name="Henrissat B."/>
            <person name="Grigoriev I.V."/>
            <person name="Hibbett D."/>
            <person name="Nagy L.G."/>
            <person name="Martin F.M."/>
        </authorList>
    </citation>
    <scope>NUCLEOTIDE SEQUENCE</scope>
    <source>
        <strain evidence="1">UP504</strain>
    </source>
</reference>
<sequence length="98" mass="11269">TTSGDLYLAMLGKYHTTRNQSIAMTKRTGRAPQNLLRRAIFQVFDAAQCRACVLHRPCFVFLYCCLGIKETRHEQWRVEKAGLRIHCGTFFDSAMNVQ</sequence>
<name>A0A9P6AKF5_9AGAM</name>
<evidence type="ECO:0000313" key="1">
    <source>
        <dbReference type="EMBL" id="KAF9507386.1"/>
    </source>
</evidence>
<protein>
    <submittedName>
        <fullName evidence="1">Uncharacterized protein</fullName>
    </submittedName>
</protein>
<evidence type="ECO:0000313" key="2">
    <source>
        <dbReference type="Proteomes" id="UP000886523"/>
    </source>
</evidence>
<dbReference type="Proteomes" id="UP000886523">
    <property type="component" value="Unassembled WGS sequence"/>
</dbReference>
<gene>
    <name evidence="1" type="ORF">BS47DRAFT_1351652</name>
</gene>
<dbReference type="AlphaFoldDB" id="A0A9P6AKF5"/>
<feature type="non-terminal residue" evidence="1">
    <location>
        <position position="1"/>
    </location>
</feature>